<name>A0A1H9F8I4_9BACI</name>
<proteinExistence type="predicted"/>
<dbReference type="RefSeq" id="WP_091773346.1">
    <property type="nucleotide sequence ID" value="NZ_CAESCL010000055.1"/>
</dbReference>
<organism evidence="1 2">
    <name type="scientific">Piscibacillus halophilus</name>
    <dbReference type="NCBI Taxonomy" id="571933"/>
    <lineage>
        <taxon>Bacteria</taxon>
        <taxon>Bacillati</taxon>
        <taxon>Bacillota</taxon>
        <taxon>Bacilli</taxon>
        <taxon>Bacillales</taxon>
        <taxon>Bacillaceae</taxon>
        <taxon>Piscibacillus</taxon>
    </lineage>
</organism>
<evidence type="ECO:0008006" key="3">
    <source>
        <dbReference type="Google" id="ProtNLM"/>
    </source>
</evidence>
<gene>
    <name evidence="1" type="ORF">SAMN05216362_11160</name>
</gene>
<evidence type="ECO:0000313" key="1">
    <source>
        <dbReference type="EMBL" id="SEQ34135.1"/>
    </source>
</evidence>
<dbReference type="Proteomes" id="UP000199427">
    <property type="component" value="Unassembled WGS sequence"/>
</dbReference>
<dbReference type="OrthoDB" id="2649700at2"/>
<keyword evidence="2" id="KW-1185">Reference proteome</keyword>
<evidence type="ECO:0000313" key="2">
    <source>
        <dbReference type="Proteomes" id="UP000199427"/>
    </source>
</evidence>
<protein>
    <recommendedName>
        <fullName evidence="3">Ribosomal protein L7/L12 C-terminal domain-containing protein</fullName>
    </recommendedName>
</protein>
<dbReference type="AlphaFoldDB" id="A0A1H9F8I4"/>
<accession>A0A1H9F8I4</accession>
<reference evidence="1 2" key="1">
    <citation type="submission" date="2016-10" db="EMBL/GenBank/DDBJ databases">
        <authorList>
            <person name="de Groot N.N."/>
        </authorList>
    </citation>
    <scope>NUCLEOTIDE SEQUENCE [LARGE SCALE GENOMIC DNA]</scope>
    <source>
        <strain evidence="1 2">DSM 21633</strain>
    </source>
</reference>
<sequence length="99" mass="11431">MEWGIILFLLSMFFTMFLRVMHLESKVTALANQQKRIEQQVDLPEHPVYEDIRVKIREGKEAKAVKLARKTFGLSLIEGKQLIDELRNEALNQGTSSSK</sequence>
<dbReference type="STRING" id="571933.SAMN05216362_11160"/>
<dbReference type="EMBL" id="FOES01000011">
    <property type="protein sequence ID" value="SEQ34135.1"/>
    <property type="molecule type" value="Genomic_DNA"/>
</dbReference>